<comment type="caution">
    <text evidence="5">The sequence shown here is derived from an EMBL/GenBank/DDBJ whole genome shotgun (WGS) entry which is preliminary data.</text>
</comment>
<gene>
    <name evidence="5" type="ORF">HY3_01040</name>
</gene>
<dbReference type="PANTHER" id="PTHR43046">
    <property type="entry name" value="GDP-MANNOSE MANNOSYL HYDROLASE"/>
    <property type="match status" value="1"/>
</dbReference>
<accession>A0A328JXZ2</accession>
<dbReference type="PRINTS" id="PR00502">
    <property type="entry name" value="NUDIXFAMILY"/>
</dbReference>
<sequence length="157" mass="17465">MPSLRTRLFHVYARLMRPMTLGVRALVENETGDILLVRHTYIGGWHMPGGGVERAEPCEEALRREILEEGGIIMTGTPRLIGAYSNHVSFPNDHVLLYHVTPDIWQTGKATAHAEIAEARWCSPADLPDGTTPGTRLRLEEVYHGATPSPYWGGQKP</sequence>
<keyword evidence="3" id="KW-0460">Magnesium</keyword>
<dbReference type="InterPro" id="IPR000086">
    <property type="entry name" value="NUDIX_hydrolase_dom"/>
</dbReference>
<dbReference type="InterPro" id="IPR020476">
    <property type="entry name" value="Nudix_hydrolase"/>
</dbReference>
<dbReference type="OrthoDB" id="9800065at2"/>
<dbReference type="AlphaFoldDB" id="A0A062U8J3"/>
<evidence type="ECO:0000256" key="1">
    <source>
        <dbReference type="ARBA" id="ARBA00001946"/>
    </source>
</evidence>
<dbReference type="InterPro" id="IPR020084">
    <property type="entry name" value="NUDIX_hydrolase_CS"/>
</dbReference>
<evidence type="ECO:0000256" key="2">
    <source>
        <dbReference type="ARBA" id="ARBA00022801"/>
    </source>
</evidence>
<dbReference type="EMBL" id="AWFB01000001">
    <property type="protein sequence ID" value="RAN36197.1"/>
    <property type="molecule type" value="Genomic_DNA"/>
</dbReference>
<comment type="similarity">
    <text evidence="4">Belongs to the Nudix hydrolase family.</text>
</comment>
<evidence type="ECO:0000256" key="4">
    <source>
        <dbReference type="RuleBase" id="RU003476"/>
    </source>
</evidence>
<dbReference type="PROSITE" id="PS51462">
    <property type="entry name" value="NUDIX"/>
    <property type="match status" value="1"/>
</dbReference>
<keyword evidence="6" id="KW-1185">Reference proteome</keyword>
<dbReference type="Pfam" id="PF00293">
    <property type="entry name" value="NUDIX"/>
    <property type="match status" value="1"/>
</dbReference>
<dbReference type="InterPro" id="IPR015797">
    <property type="entry name" value="NUDIX_hydrolase-like_dom_sf"/>
</dbReference>
<dbReference type="Gene3D" id="3.90.79.10">
    <property type="entry name" value="Nucleoside Triphosphate Pyrophosphohydrolase"/>
    <property type="match status" value="1"/>
</dbReference>
<dbReference type="RefSeq" id="WP_034823467.1">
    <property type="nucleotide sequence ID" value="NZ_AWFA01000001.1"/>
</dbReference>
<comment type="cofactor">
    <cofactor evidence="1">
        <name>Mg(2+)</name>
        <dbReference type="ChEBI" id="CHEBI:18420"/>
    </cofactor>
</comment>
<organism evidence="5 6">
    <name type="scientific">Hyphomonas pacifica</name>
    <dbReference type="NCBI Taxonomy" id="1280941"/>
    <lineage>
        <taxon>Bacteria</taxon>
        <taxon>Pseudomonadati</taxon>
        <taxon>Pseudomonadota</taxon>
        <taxon>Alphaproteobacteria</taxon>
        <taxon>Hyphomonadales</taxon>
        <taxon>Hyphomonadaceae</taxon>
        <taxon>Hyphomonas</taxon>
    </lineage>
</organism>
<dbReference type="eggNOG" id="COG1051">
    <property type="taxonomic scope" value="Bacteria"/>
</dbReference>
<evidence type="ECO:0000313" key="5">
    <source>
        <dbReference type="EMBL" id="RAN36197.1"/>
    </source>
</evidence>
<evidence type="ECO:0000313" key="6">
    <source>
        <dbReference type="Proteomes" id="UP000249123"/>
    </source>
</evidence>
<evidence type="ECO:0000256" key="3">
    <source>
        <dbReference type="ARBA" id="ARBA00022842"/>
    </source>
</evidence>
<protein>
    <submittedName>
        <fullName evidence="5">Uncharacterized protein</fullName>
    </submittedName>
</protein>
<dbReference type="PANTHER" id="PTHR43046:SF12">
    <property type="entry name" value="GDP-MANNOSE MANNOSYL HYDROLASE"/>
    <property type="match status" value="1"/>
</dbReference>
<dbReference type="SUPFAM" id="SSF55811">
    <property type="entry name" value="Nudix"/>
    <property type="match status" value="1"/>
</dbReference>
<dbReference type="Proteomes" id="UP000249123">
    <property type="component" value="Unassembled WGS sequence"/>
</dbReference>
<proteinExistence type="inferred from homology"/>
<dbReference type="GO" id="GO:0016787">
    <property type="term" value="F:hydrolase activity"/>
    <property type="evidence" value="ECO:0007669"/>
    <property type="project" value="UniProtKB-KW"/>
</dbReference>
<keyword evidence="2 4" id="KW-0378">Hydrolase</keyword>
<name>A0A062U8J3_9PROT</name>
<accession>A0A062U8J3</accession>
<dbReference type="PROSITE" id="PS00893">
    <property type="entry name" value="NUDIX_BOX"/>
    <property type="match status" value="1"/>
</dbReference>
<reference evidence="5 6" key="1">
    <citation type="submission" date="2013-04" db="EMBL/GenBank/DDBJ databases">
        <title>Hyphomonas sp. T24B3 Genome Sequencing.</title>
        <authorList>
            <person name="Lai Q."/>
            <person name="Shao Z."/>
        </authorList>
    </citation>
    <scope>NUCLEOTIDE SEQUENCE [LARGE SCALE GENOMIC DNA]</scope>
    <source>
        <strain evidence="5 6">T24B3</strain>
    </source>
</reference>
<dbReference type="STRING" id="1280941.HY2_00030"/>